<dbReference type="AlphaFoldDB" id="A7TA52"/>
<accession>A7TA52</accession>
<protein>
    <recommendedName>
        <fullName evidence="2">Polysaccharide biosynthesis protein CapD-like domain-containing protein</fullName>
    </recommendedName>
</protein>
<proteinExistence type="inferred from homology"/>
<dbReference type="InParanoid" id="A7TA52"/>
<gene>
    <name evidence="3" type="ORF">NEMVEDRAFT_v1g224386</name>
</gene>
<evidence type="ECO:0000313" key="3">
    <source>
        <dbReference type="EMBL" id="EDO27120.1"/>
    </source>
</evidence>
<dbReference type="STRING" id="45351.A7TA52"/>
<reference evidence="3 4" key="1">
    <citation type="journal article" date="2007" name="Science">
        <title>Sea anemone genome reveals ancestral eumetazoan gene repertoire and genomic organization.</title>
        <authorList>
            <person name="Putnam N.H."/>
            <person name="Srivastava M."/>
            <person name="Hellsten U."/>
            <person name="Dirks B."/>
            <person name="Chapman J."/>
            <person name="Salamov A."/>
            <person name="Terry A."/>
            <person name="Shapiro H."/>
            <person name="Lindquist E."/>
            <person name="Kapitonov V.V."/>
            <person name="Jurka J."/>
            <person name="Genikhovich G."/>
            <person name="Grigoriev I.V."/>
            <person name="Lucas S.M."/>
            <person name="Steele R.E."/>
            <person name="Finnerty J.R."/>
            <person name="Technau U."/>
            <person name="Martindale M.Q."/>
            <person name="Rokhsar D.S."/>
        </authorList>
    </citation>
    <scope>NUCLEOTIDE SEQUENCE [LARGE SCALE GENOMIC DNA]</scope>
    <source>
        <strain evidence="4">CH2 X CH6</strain>
    </source>
</reference>
<dbReference type="InterPro" id="IPR051203">
    <property type="entry name" value="Polysaccharide_Synthase-Rel"/>
</dbReference>
<name>A7TA52_NEMVE</name>
<evidence type="ECO:0000259" key="2">
    <source>
        <dbReference type="Pfam" id="PF02719"/>
    </source>
</evidence>
<dbReference type="PANTHER" id="PTHR43318:SF1">
    <property type="entry name" value="POLYSACCHARIDE BIOSYNTHESIS PROTEIN EPSC-RELATED"/>
    <property type="match status" value="1"/>
</dbReference>
<organism evidence="3 4">
    <name type="scientific">Nematostella vectensis</name>
    <name type="common">Starlet sea anemone</name>
    <dbReference type="NCBI Taxonomy" id="45351"/>
    <lineage>
        <taxon>Eukaryota</taxon>
        <taxon>Metazoa</taxon>
        <taxon>Cnidaria</taxon>
        <taxon>Anthozoa</taxon>
        <taxon>Hexacorallia</taxon>
        <taxon>Actiniaria</taxon>
        <taxon>Edwardsiidae</taxon>
        <taxon>Nematostella</taxon>
    </lineage>
</organism>
<dbReference type="HOGENOM" id="CLU_013560_0_0_1"/>
<dbReference type="EMBL" id="DS473844">
    <property type="protein sequence ID" value="EDO27120.1"/>
    <property type="molecule type" value="Genomic_DNA"/>
</dbReference>
<dbReference type="InterPro" id="IPR003869">
    <property type="entry name" value="Polysac_CapD-like"/>
</dbReference>
<keyword evidence="4" id="KW-1185">Reference proteome</keyword>
<dbReference type="PANTHER" id="PTHR43318">
    <property type="entry name" value="UDP-N-ACETYLGLUCOSAMINE 4,6-DEHYDRATASE"/>
    <property type="match status" value="1"/>
</dbReference>
<dbReference type="Gene3D" id="3.40.50.720">
    <property type="entry name" value="NAD(P)-binding Rossmann-like Domain"/>
    <property type="match status" value="1"/>
</dbReference>
<evidence type="ECO:0000256" key="1">
    <source>
        <dbReference type="ARBA" id="ARBA00007430"/>
    </source>
</evidence>
<dbReference type="CDD" id="cd05237">
    <property type="entry name" value="UDP_invert_4-6DH_SDR_e"/>
    <property type="match status" value="1"/>
</dbReference>
<comment type="similarity">
    <text evidence="1">Belongs to the polysaccharide synthase family.</text>
</comment>
<sequence>MEDSPYEAVKINIIGTRNIADLSLEYNVERFVMVSTDKAVNPTNVMGATKRAAELYVGCLSEKSTTTKFTITRFGNVLGSNGSVIPLFKKQIEKGGPLTVTHKEITRYFMTIPEACSLVLEAGTMGNGGEIYIFDMGKSVKIFDLAKRMIYLSGLKYPEDIDIKITGLRPGEKLYEELLASDENTIPTYHDKIMIAKTHEMEATIICSLIEELCLVNQQMNGTKIVKIIKQLIPEYVSNNSAYEKLDKISAN</sequence>
<dbReference type="eggNOG" id="ENOG502SNPP">
    <property type="taxonomic scope" value="Eukaryota"/>
</dbReference>
<evidence type="ECO:0000313" key="4">
    <source>
        <dbReference type="Proteomes" id="UP000001593"/>
    </source>
</evidence>
<feature type="domain" description="Polysaccharide biosynthesis protein CapD-like" evidence="2">
    <location>
        <begin position="1"/>
        <end position="197"/>
    </location>
</feature>
<dbReference type="Pfam" id="PF02719">
    <property type="entry name" value="Polysacc_synt_2"/>
    <property type="match status" value="1"/>
</dbReference>
<dbReference type="SUPFAM" id="SSF51735">
    <property type="entry name" value="NAD(P)-binding Rossmann-fold domains"/>
    <property type="match status" value="1"/>
</dbReference>
<dbReference type="Proteomes" id="UP000001593">
    <property type="component" value="Unassembled WGS sequence"/>
</dbReference>
<dbReference type="InterPro" id="IPR036291">
    <property type="entry name" value="NAD(P)-bd_dom_sf"/>
</dbReference>
<dbReference type="PhylomeDB" id="A7TA52"/>